<keyword evidence="2" id="KW-1185">Reference proteome</keyword>
<dbReference type="AlphaFoldDB" id="A0A0P7BZT6"/>
<evidence type="ECO:0000313" key="2">
    <source>
        <dbReference type="Proteomes" id="UP000050454"/>
    </source>
</evidence>
<name>A0A0P7BZT6_9BACT</name>
<comment type="caution">
    <text evidence="1">The sequence shown here is derived from an EMBL/GenBank/DDBJ whole genome shotgun (WGS) entry which is preliminary data.</text>
</comment>
<proteinExistence type="predicted"/>
<dbReference type="Proteomes" id="UP000050454">
    <property type="component" value="Unassembled WGS sequence"/>
</dbReference>
<dbReference type="EMBL" id="LGTQ01000012">
    <property type="protein sequence ID" value="KPM47189.1"/>
    <property type="molecule type" value="Genomic_DNA"/>
</dbReference>
<gene>
    <name evidence="1" type="ORF">AFM12_15385</name>
</gene>
<evidence type="ECO:0000313" key="1">
    <source>
        <dbReference type="EMBL" id="KPM47189.1"/>
    </source>
</evidence>
<reference evidence="1 2" key="1">
    <citation type="submission" date="2015-07" db="EMBL/GenBank/DDBJ databases">
        <title>The draft genome sequence of Leadbetterella sp. JN14-9.</title>
        <authorList>
            <person name="Liu Y."/>
            <person name="Du J."/>
            <person name="Shao Z."/>
        </authorList>
    </citation>
    <scope>NUCLEOTIDE SEQUENCE [LARGE SCALE GENOMIC DNA]</scope>
    <source>
        <strain evidence="1 2">JN14-9</strain>
    </source>
</reference>
<protein>
    <submittedName>
        <fullName evidence="1">Uncharacterized protein</fullName>
    </submittedName>
</protein>
<sequence length="134" mass="15575">MINHSNENTILDDANSPELDQKKMGVITEDFLKVCDNLKEASYQIKSRGFSQFPVFVAAVDEVPLGNTLFFKDDFKTRYEYKASMLEEFLQRELIGSESEALFKENYKDPEEYCCLFVMDGKFVSFVYVPYPED</sequence>
<dbReference type="RefSeq" id="WP_055149835.1">
    <property type="nucleotide sequence ID" value="NZ_JXSZ01000012.1"/>
</dbReference>
<organism evidence="1 2">
    <name type="scientific">Jiulongibacter sediminis</name>
    <dbReference type="NCBI Taxonomy" id="1605367"/>
    <lineage>
        <taxon>Bacteria</taxon>
        <taxon>Pseudomonadati</taxon>
        <taxon>Bacteroidota</taxon>
        <taxon>Cytophagia</taxon>
        <taxon>Cytophagales</taxon>
        <taxon>Leadbetterellaceae</taxon>
        <taxon>Jiulongibacter</taxon>
    </lineage>
</organism>
<dbReference type="PATRIC" id="fig|1605367.3.peg.504"/>
<accession>A0A0P7BZT6</accession>
<dbReference type="STRING" id="1605367.AFM12_15385"/>
<dbReference type="OrthoDB" id="880708at2"/>